<dbReference type="SUPFAM" id="SSF69500">
    <property type="entry name" value="DTD-like"/>
    <property type="match status" value="1"/>
</dbReference>
<dbReference type="STRING" id="34097.SAMN02745150_00201"/>
<dbReference type="GO" id="GO:0051499">
    <property type="term" value="F:D-aminoacyl-tRNA deacylase activity"/>
    <property type="evidence" value="ECO:0007669"/>
    <property type="project" value="InterPro"/>
</dbReference>
<evidence type="ECO:0000313" key="1">
    <source>
        <dbReference type="EMBL" id="SFB68666.1"/>
    </source>
</evidence>
<accession>A0A1I1D2V7</accession>
<dbReference type="OrthoDB" id="9801395at2"/>
<dbReference type="Proteomes" id="UP000240042">
    <property type="component" value="Unassembled WGS sequence"/>
</dbReference>
<dbReference type="InterPro" id="IPR003732">
    <property type="entry name" value="Daa-tRNA_deacyls_DTD"/>
</dbReference>
<dbReference type="InterPro" id="IPR023509">
    <property type="entry name" value="DTD-like_sf"/>
</dbReference>
<evidence type="ECO:0000313" key="2">
    <source>
        <dbReference type="Proteomes" id="UP000240042"/>
    </source>
</evidence>
<keyword evidence="2" id="KW-1185">Reference proteome</keyword>
<proteinExistence type="predicted"/>
<gene>
    <name evidence="1" type="ORF">SAMN02745150_00201</name>
</gene>
<dbReference type="Pfam" id="PF02580">
    <property type="entry name" value="Tyr_Deacylase"/>
    <property type="match status" value="1"/>
</dbReference>
<organism evidence="1 2">
    <name type="scientific">Brevinema andersonii</name>
    <dbReference type="NCBI Taxonomy" id="34097"/>
    <lineage>
        <taxon>Bacteria</taxon>
        <taxon>Pseudomonadati</taxon>
        <taxon>Spirochaetota</taxon>
        <taxon>Spirochaetia</taxon>
        <taxon>Brevinematales</taxon>
        <taxon>Brevinemataceae</taxon>
        <taxon>Brevinema</taxon>
    </lineage>
</organism>
<sequence length="50" mass="5553">MPAAEARKLFDRFGALLEAELPGRIQLGAFGKDMKVSAIDNEPYVLILNY</sequence>
<dbReference type="AlphaFoldDB" id="A0A1I1D2V7"/>
<name>A0A1I1D2V7_BREAD</name>
<protein>
    <submittedName>
        <fullName evidence="1">D-Tyr-tRNA(Tyr) deacylase</fullName>
    </submittedName>
</protein>
<dbReference type="GO" id="GO:0005737">
    <property type="term" value="C:cytoplasm"/>
    <property type="evidence" value="ECO:0007669"/>
    <property type="project" value="InterPro"/>
</dbReference>
<reference evidence="2" key="1">
    <citation type="submission" date="2016-10" db="EMBL/GenBank/DDBJ databases">
        <authorList>
            <person name="Varghese N."/>
            <person name="Submissions S."/>
        </authorList>
    </citation>
    <scope>NUCLEOTIDE SEQUENCE [LARGE SCALE GENOMIC DNA]</scope>
    <source>
        <strain evidence="2">ATCC 43811</strain>
    </source>
</reference>
<dbReference type="Gene3D" id="3.50.80.10">
    <property type="entry name" value="D-tyrosyl-tRNA(Tyr) deacylase"/>
    <property type="match status" value="1"/>
</dbReference>
<dbReference type="EMBL" id="FOKY01000001">
    <property type="protein sequence ID" value="SFB68666.1"/>
    <property type="molecule type" value="Genomic_DNA"/>
</dbReference>